<feature type="domain" description="OmpA-like" evidence="4">
    <location>
        <begin position="326"/>
        <end position="447"/>
    </location>
</feature>
<sequence>MNNGNGPIDDDPMRDATVVRPRSATPTAAPPPAVAAAPSARAPRIDQASPAEISAFLGGGMNPLVQAASPLLLLAVQLRLSASQPNAAHLREQVITQVRKFESHAQAAGIPAQTVVAARYVLCAMLDESVLNAPWGEHSGWAQKTLLVTFHGESYGGAKFFQILERLCADFARHVDLIELMYICLALGFGGRYQIETGGRARLAEIQEDLYRRIKAQRAPAAEELAPHWRGVEDRRNPLVRYVPLWVIAAAAAALLLAGFVYFYSRLNDLSAPASAQIAQIGLESATPPDTARLNQAQPKPARPTLKQLLAPQEQAGELSIIDRDDGQELLRLSAPSMFASGGTEVSAAQLPLLHTITKALNQVPGRVIVVGHTDDQPIHSLKFKDNFALSAARARSVLQILSQGIDNAARLESSGAGASKPIALPPDLPANRTRNRRVEIIYIPEG</sequence>
<dbReference type="InterPro" id="IPR006665">
    <property type="entry name" value="OmpA-like"/>
</dbReference>
<keyword evidence="3" id="KW-1133">Transmembrane helix</keyword>
<dbReference type="PANTHER" id="PTHR38033:SF1">
    <property type="entry name" value="DOTU FAMILY TYPE IV_VI SECRETION SYSTEM PROTEIN"/>
    <property type="match status" value="1"/>
</dbReference>
<proteinExistence type="predicted"/>
<dbReference type="Proteomes" id="UP001500657">
    <property type="component" value="Unassembled WGS sequence"/>
</dbReference>
<evidence type="ECO:0000256" key="3">
    <source>
        <dbReference type="SAM" id="Phobius"/>
    </source>
</evidence>
<dbReference type="NCBIfam" id="TIGR03349">
    <property type="entry name" value="IV_VI_DotU"/>
    <property type="match status" value="1"/>
</dbReference>
<keyword evidence="3" id="KW-0812">Transmembrane</keyword>
<dbReference type="NCBIfam" id="NF038228">
    <property type="entry name" value="IcmH_DotU_IVB"/>
    <property type="match status" value="1"/>
</dbReference>
<protein>
    <submittedName>
        <fullName evidence="5">DotU family type VI secretion system protein</fullName>
    </submittedName>
</protein>
<evidence type="ECO:0000313" key="6">
    <source>
        <dbReference type="Proteomes" id="UP001500657"/>
    </source>
</evidence>
<dbReference type="Pfam" id="PF09850">
    <property type="entry name" value="DotU"/>
    <property type="match status" value="1"/>
</dbReference>
<feature type="transmembrane region" description="Helical" evidence="3">
    <location>
        <begin position="243"/>
        <end position="264"/>
    </location>
</feature>
<gene>
    <name evidence="5" type="ORF">GCM10009126_32270</name>
</gene>
<dbReference type="EMBL" id="BAAAFO010000006">
    <property type="protein sequence ID" value="GAA0264106.1"/>
    <property type="molecule type" value="Genomic_DNA"/>
</dbReference>
<reference evidence="5 6" key="1">
    <citation type="journal article" date="2019" name="Int. J. Syst. Evol. Microbiol.">
        <title>The Global Catalogue of Microorganisms (GCM) 10K type strain sequencing project: providing services to taxonomists for standard genome sequencing and annotation.</title>
        <authorList>
            <consortium name="The Broad Institute Genomics Platform"/>
            <consortium name="The Broad Institute Genome Sequencing Center for Infectious Disease"/>
            <person name="Wu L."/>
            <person name="Ma J."/>
        </authorList>
    </citation>
    <scope>NUCLEOTIDE SEQUENCE [LARGE SCALE GENOMIC DNA]</scope>
    <source>
        <strain evidence="5 6">JCM 16242</strain>
    </source>
</reference>
<dbReference type="InterPro" id="IPR017732">
    <property type="entry name" value="T4/T6SS_DotU"/>
</dbReference>
<organism evidence="5 6">
    <name type="scientific">Rhodanobacter caeni</name>
    <dbReference type="NCBI Taxonomy" id="657654"/>
    <lineage>
        <taxon>Bacteria</taxon>
        <taxon>Pseudomonadati</taxon>
        <taxon>Pseudomonadota</taxon>
        <taxon>Gammaproteobacteria</taxon>
        <taxon>Lysobacterales</taxon>
        <taxon>Rhodanobacteraceae</taxon>
        <taxon>Rhodanobacter</taxon>
    </lineage>
</organism>
<evidence type="ECO:0000259" key="4">
    <source>
        <dbReference type="PROSITE" id="PS51123"/>
    </source>
</evidence>
<keyword evidence="1 3" id="KW-0472">Membrane</keyword>
<dbReference type="PROSITE" id="PS51123">
    <property type="entry name" value="OMPA_2"/>
    <property type="match status" value="1"/>
</dbReference>
<evidence type="ECO:0000256" key="2">
    <source>
        <dbReference type="SAM" id="MobiDB-lite"/>
    </source>
</evidence>
<feature type="region of interest" description="Disordered" evidence="2">
    <location>
        <begin position="1"/>
        <end position="43"/>
    </location>
</feature>
<dbReference type="SUPFAM" id="SSF103088">
    <property type="entry name" value="OmpA-like"/>
    <property type="match status" value="1"/>
</dbReference>
<dbReference type="Gene3D" id="1.25.40.590">
    <property type="entry name" value="Type IV / VI secretion system, DotU"/>
    <property type="match status" value="1"/>
</dbReference>
<evidence type="ECO:0000313" key="5">
    <source>
        <dbReference type="EMBL" id="GAA0264106.1"/>
    </source>
</evidence>
<dbReference type="Gene3D" id="3.30.1330.60">
    <property type="entry name" value="OmpA-like domain"/>
    <property type="match status" value="1"/>
</dbReference>
<comment type="caution">
    <text evidence="5">The sequence shown here is derived from an EMBL/GenBank/DDBJ whole genome shotgun (WGS) entry which is preliminary data.</text>
</comment>
<dbReference type="PANTHER" id="PTHR38033">
    <property type="entry name" value="MEMBRANE PROTEIN-RELATED"/>
    <property type="match status" value="1"/>
</dbReference>
<name>A0ABN0UWZ6_9GAMM</name>
<dbReference type="CDD" id="cd07185">
    <property type="entry name" value="OmpA_C-like"/>
    <property type="match status" value="1"/>
</dbReference>
<accession>A0ABN0UWZ6</accession>
<dbReference type="InterPro" id="IPR036737">
    <property type="entry name" value="OmpA-like_sf"/>
</dbReference>
<dbReference type="Pfam" id="PF00691">
    <property type="entry name" value="OmpA"/>
    <property type="match status" value="1"/>
</dbReference>
<keyword evidence="6" id="KW-1185">Reference proteome</keyword>
<evidence type="ECO:0000256" key="1">
    <source>
        <dbReference type="PROSITE-ProRule" id="PRU00473"/>
    </source>
</evidence>
<dbReference type="InterPro" id="IPR038522">
    <property type="entry name" value="T4/T6SS_DotU_sf"/>
</dbReference>